<feature type="signal peptide" evidence="1">
    <location>
        <begin position="1"/>
        <end position="22"/>
    </location>
</feature>
<keyword evidence="1" id="KW-0732">Signal</keyword>
<evidence type="ECO:0000256" key="1">
    <source>
        <dbReference type="SAM" id="SignalP"/>
    </source>
</evidence>
<feature type="chain" id="PRO_5021725050" evidence="1">
    <location>
        <begin position="23"/>
        <end position="291"/>
    </location>
</feature>
<organism evidence="2 3">
    <name type="scientific">Alterirhizorhabdus solaris</name>
    <dbReference type="NCBI Taxonomy" id="2529389"/>
    <lineage>
        <taxon>Bacteria</taxon>
        <taxon>Pseudomonadati</taxon>
        <taxon>Pseudomonadota</taxon>
        <taxon>Alphaproteobacteria</taxon>
        <taxon>Sphingomonadales</taxon>
        <taxon>Rhizorhabdaceae</taxon>
        <taxon>Alterirhizorhabdus</taxon>
    </lineage>
</organism>
<dbReference type="Pfam" id="PF11231">
    <property type="entry name" value="DUF3034"/>
    <property type="match status" value="1"/>
</dbReference>
<sequence>MWSHRLVAGLLIPLSMAAPARAGEWRGGGKLLLATGVTTIEGAAGGGLATWALIAGNETRNGIGGSAHVTQVQLDDFGLTTFGAAIGAFDRIEVSYARQRFDTRAAGATLGLGRGFAFSQDIYGAKLRLVGDAVYDQDRILPQIAVGVQHKRGNRDGLVRALGAKSASGTDFYLAATKVLLDRSLVVDATVRMTKANQTGLLGFGGDRHGGYRAQFEGSAGMLVSRRLLLGAEYRTRPDNLGFAKEDDAFDLFAAWAVTRNVAVTAAYADLGSIATVSGQRGLYLSLQTSF</sequence>
<accession>A0A558RBV4</accession>
<dbReference type="EMBL" id="VNIM01000006">
    <property type="protein sequence ID" value="TVV76833.1"/>
    <property type="molecule type" value="Genomic_DNA"/>
</dbReference>
<dbReference type="AlphaFoldDB" id="A0A558RBV4"/>
<dbReference type="OrthoDB" id="9126735at2"/>
<name>A0A558RBV4_9SPHN</name>
<evidence type="ECO:0000313" key="3">
    <source>
        <dbReference type="Proteomes" id="UP000318681"/>
    </source>
</evidence>
<gene>
    <name evidence="2" type="ORF">FOY91_02910</name>
</gene>
<dbReference type="Proteomes" id="UP000318681">
    <property type="component" value="Unassembled WGS sequence"/>
</dbReference>
<evidence type="ECO:0000313" key="2">
    <source>
        <dbReference type="EMBL" id="TVV76833.1"/>
    </source>
</evidence>
<dbReference type="InterPro" id="IPR021393">
    <property type="entry name" value="DUF3034"/>
</dbReference>
<keyword evidence="3" id="KW-1185">Reference proteome</keyword>
<proteinExistence type="predicted"/>
<protein>
    <submittedName>
        <fullName evidence="2">DUF3034 family protein</fullName>
    </submittedName>
</protein>
<reference evidence="2 3" key="1">
    <citation type="submission" date="2019-07" db="EMBL/GenBank/DDBJ databases">
        <title>Sphingomonas solaris sp. nov., isolated from a solar panel from Boston, Massachusetts.</title>
        <authorList>
            <person name="Tanner K."/>
            <person name="Pascual J."/>
            <person name="Mancuso C."/>
            <person name="Pereto J."/>
            <person name="Khalil A."/>
            <person name="Vilanova C."/>
        </authorList>
    </citation>
    <scope>NUCLEOTIDE SEQUENCE [LARGE SCALE GENOMIC DNA]</scope>
    <source>
        <strain evidence="2 3">R4DWN</strain>
    </source>
</reference>
<comment type="caution">
    <text evidence="2">The sequence shown here is derived from an EMBL/GenBank/DDBJ whole genome shotgun (WGS) entry which is preliminary data.</text>
</comment>